<dbReference type="InterPro" id="IPR000644">
    <property type="entry name" value="CBS_dom"/>
</dbReference>
<dbReference type="SMART" id="SM00116">
    <property type="entry name" value="CBS"/>
    <property type="match status" value="2"/>
</dbReference>
<dbReference type="RefSeq" id="WP_184434806.1">
    <property type="nucleotide sequence ID" value="NZ_JACIGI010000014.1"/>
</dbReference>
<feature type="domain" description="CBS" evidence="3">
    <location>
        <begin position="8"/>
        <end position="64"/>
    </location>
</feature>
<accession>A0A7W6S106</accession>
<dbReference type="AlphaFoldDB" id="A0A7W6S106"/>
<gene>
    <name evidence="4" type="ORF">GGD88_001954</name>
</gene>
<evidence type="ECO:0000256" key="2">
    <source>
        <dbReference type="PROSITE-ProRule" id="PRU00703"/>
    </source>
</evidence>
<sequence length="139" mass="14808">MKRLKEVMSKGIETVAPTTSLRDAARRMDRLSVGMLPVDESGTLIGTLTDRDIVVHAVAEGVDVNNTRVRQAMTAGVTVADEDDSVADAAAMMAESQVRRLLVTNSQKEVVGTVSLRDLAMHVTDPVPVAEAVRGVSAH</sequence>
<keyword evidence="5" id="KW-1185">Reference proteome</keyword>
<dbReference type="EMBL" id="JACIGI010000014">
    <property type="protein sequence ID" value="MBB4286227.1"/>
    <property type="molecule type" value="Genomic_DNA"/>
</dbReference>
<comment type="caution">
    <text evidence="4">The sequence shown here is derived from an EMBL/GenBank/DDBJ whole genome shotgun (WGS) entry which is preliminary data.</text>
</comment>
<dbReference type="SUPFAM" id="SSF54631">
    <property type="entry name" value="CBS-domain pair"/>
    <property type="match status" value="1"/>
</dbReference>
<evidence type="ECO:0000313" key="5">
    <source>
        <dbReference type="Proteomes" id="UP000555728"/>
    </source>
</evidence>
<dbReference type="InterPro" id="IPR051257">
    <property type="entry name" value="Diverse_CBS-Domain"/>
</dbReference>
<dbReference type="Pfam" id="PF00571">
    <property type="entry name" value="CBS"/>
    <property type="match status" value="2"/>
</dbReference>
<dbReference type="PANTHER" id="PTHR43080">
    <property type="entry name" value="CBS DOMAIN-CONTAINING PROTEIN CBSX3, MITOCHONDRIAL"/>
    <property type="match status" value="1"/>
</dbReference>
<dbReference type="PROSITE" id="PS51371">
    <property type="entry name" value="CBS"/>
    <property type="match status" value="2"/>
</dbReference>
<dbReference type="PANTHER" id="PTHR43080:SF2">
    <property type="entry name" value="CBS DOMAIN-CONTAINING PROTEIN"/>
    <property type="match status" value="1"/>
</dbReference>
<evidence type="ECO:0000259" key="3">
    <source>
        <dbReference type="PROSITE" id="PS51371"/>
    </source>
</evidence>
<evidence type="ECO:0000313" key="4">
    <source>
        <dbReference type="EMBL" id="MBB4286227.1"/>
    </source>
</evidence>
<organism evidence="4 5">
    <name type="scientific">Roseospira goensis</name>
    <dbReference type="NCBI Taxonomy" id="391922"/>
    <lineage>
        <taxon>Bacteria</taxon>
        <taxon>Pseudomonadati</taxon>
        <taxon>Pseudomonadota</taxon>
        <taxon>Alphaproteobacteria</taxon>
        <taxon>Rhodospirillales</taxon>
        <taxon>Rhodospirillaceae</taxon>
        <taxon>Roseospira</taxon>
    </lineage>
</organism>
<dbReference type="InterPro" id="IPR046342">
    <property type="entry name" value="CBS_dom_sf"/>
</dbReference>
<dbReference type="CDD" id="cd04622">
    <property type="entry name" value="CBS_pair_HRP1_like"/>
    <property type="match status" value="1"/>
</dbReference>
<feature type="domain" description="CBS" evidence="3">
    <location>
        <begin position="73"/>
        <end position="129"/>
    </location>
</feature>
<dbReference type="Proteomes" id="UP000555728">
    <property type="component" value="Unassembled WGS sequence"/>
</dbReference>
<proteinExistence type="predicted"/>
<reference evidence="4 5" key="1">
    <citation type="submission" date="2020-08" db="EMBL/GenBank/DDBJ databases">
        <title>Genome sequencing of Purple Non-Sulfur Bacteria from various extreme environments.</title>
        <authorList>
            <person name="Mayer M."/>
        </authorList>
    </citation>
    <scope>NUCLEOTIDE SEQUENCE [LARGE SCALE GENOMIC DNA]</scope>
    <source>
        <strain evidence="4 5">JA135</strain>
    </source>
</reference>
<keyword evidence="1 2" id="KW-0129">CBS domain</keyword>
<dbReference type="Gene3D" id="3.10.580.10">
    <property type="entry name" value="CBS-domain"/>
    <property type="match status" value="1"/>
</dbReference>
<protein>
    <submittedName>
        <fullName evidence="4">CBS domain-containing protein</fullName>
    </submittedName>
</protein>
<name>A0A7W6S106_9PROT</name>
<evidence type="ECO:0000256" key="1">
    <source>
        <dbReference type="ARBA" id="ARBA00023122"/>
    </source>
</evidence>